<dbReference type="AlphaFoldDB" id="A0A7C8M9Y6"/>
<evidence type="ECO:0000256" key="1">
    <source>
        <dbReference type="ARBA" id="ARBA00010928"/>
    </source>
</evidence>
<dbReference type="Pfam" id="PF01408">
    <property type="entry name" value="GFO_IDH_MocA"/>
    <property type="match status" value="1"/>
</dbReference>
<name>A0A7C8M9Y6_9PLEO</name>
<dbReference type="SUPFAM" id="SSF51735">
    <property type="entry name" value="NAD(P)-binding Rossmann-fold domains"/>
    <property type="match status" value="1"/>
</dbReference>
<dbReference type="Proteomes" id="UP000481861">
    <property type="component" value="Unassembled WGS sequence"/>
</dbReference>
<evidence type="ECO:0000259" key="3">
    <source>
        <dbReference type="Pfam" id="PF01408"/>
    </source>
</evidence>
<dbReference type="PANTHER" id="PTHR43054">
    <property type="match status" value="1"/>
</dbReference>
<comment type="similarity">
    <text evidence="1">Belongs to the Gfo/Idh/MocA family.</text>
</comment>
<organism evidence="5 6">
    <name type="scientific">Massariosphaeria phaeospora</name>
    <dbReference type="NCBI Taxonomy" id="100035"/>
    <lineage>
        <taxon>Eukaryota</taxon>
        <taxon>Fungi</taxon>
        <taxon>Dikarya</taxon>
        <taxon>Ascomycota</taxon>
        <taxon>Pezizomycotina</taxon>
        <taxon>Dothideomycetes</taxon>
        <taxon>Pleosporomycetidae</taxon>
        <taxon>Pleosporales</taxon>
        <taxon>Pleosporales incertae sedis</taxon>
        <taxon>Massariosphaeria</taxon>
    </lineage>
</organism>
<evidence type="ECO:0000313" key="5">
    <source>
        <dbReference type="EMBL" id="KAF2867802.1"/>
    </source>
</evidence>
<feature type="region of interest" description="Disordered" evidence="2">
    <location>
        <begin position="226"/>
        <end position="255"/>
    </location>
</feature>
<dbReference type="InterPro" id="IPR036291">
    <property type="entry name" value="NAD(P)-bd_dom_sf"/>
</dbReference>
<dbReference type="InterPro" id="IPR000683">
    <property type="entry name" value="Gfo/Idh/MocA-like_OxRdtase_N"/>
</dbReference>
<dbReference type="PANTHER" id="PTHR43054:SF1">
    <property type="entry name" value="SCYLLO-INOSITOL 2-DEHYDROGENASE (NADP(+)) IOLU"/>
    <property type="match status" value="1"/>
</dbReference>
<comment type="caution">
    <text evidence="5">The sequence shown here is derived from an EMBL/GenBank/DDBJ whole genome shotgun (WGS) entry which is preliminary data.</text>
</comment>
<dbReference type="EMBL" id="JAADJZ010000022">
    <property type="protein sequence ID" value="KAF2867802.1"/>
    <property type="molecule type" value="Genomic_DNA"/>
</dbReference>
<reference evidence="5 6" key="1">
    <citation type="submission" date="2020-01" db="EMBL/GenBank/DDBJ databases">
        <authorList>
            <consortium name="DOE Joint Genome Institute"/>
            <person name="Haridas S."/>
            <person name="Albert R."/>
            <person name="Binder M."/>
            <person name="Bloem J."/>
            <person name="Labutti K."/>
            <person name="Salamov A."/>
            <person name="Andreopoulos B."/>
            <person name="Baker S.E."/>
            <person name="Barry K."/>
            <person name="Bills G."/>
            <person name="Bluhm B.H."/>
            <person name="Cannon C."/>
            <person name="Castanera R."/>
            <person name="Culley D.E."/>
            <person name="Daum C."/>
            <person name="Ezra D."/>
            <person name="Gonzalez J.B."/>
            <person name="Henrissat B."/>
            <person name="Kuo A."/>
            <person name="Liang C."/>
            <person name="Lipzen A."/>
            <person name="Lutzoni F."/>
            <person name="Magnuson J."/>
            <person name="Mondo S."/>
            <person name="Nolan M."/>
            <person name="Ohm R."/>
            <person name="Pangilinan J."/>
            <person name="Park H.-J.H."/>
            <person name="Ramirez L."/>
            <person name="Alfaro M."/>
            <person name="Sun H."/>
            <person name="Tritt A."/>
            <person name="Yoshinaga Y."/>
            <person name="Zwiers L.-H.L."/>
            <person name="Turgeon B.G."/>
            <person name="Goodwin S.B."/>
            <person name="Spatafora J.W."/>
            <person name="Crous P.W."/>
            <person name="Grigoriev I.V."/>
        </authorList>
    </citation>
    <scope>NUCLEOTIDE SEQUENCE [LARGE SCALE GENOMIC DNA]</scope>
    <source>
        <strain evidence="5 6">CBS 611.86</strain>
    </source>
</reference>
<dbReference type="Gene3D" id="3.30.360.10">
    <property type="entry name" value="Dihydrodipicolinate Reductase, domain 2"/>
    <property type="match status" value="1"/>
</dbReference>
<sequence length="378" mass="40375">MSPIPFATIGTNWITHSFIASAHSTSSWTLSAVYSRNASTASTFCARYDSDSPSPITQHTSLASLAADPHILAVYIASPNSLHYTHAAQMLAAGKHVILEKPSTSTLAELAALFRLARAHGVFLLEAFRHLHEANFKLLKQSLGRIGTVTGASFTYAQFSSRYAQVLAGADPPPNIFSLEMSGGCLVDLGVYCVAAAVELFGEPDEAVYFPVRIATGADGGGHLVLEYNDDKKNNNDNKSDDSTNNTPTGNTKAAPFPLHISTSKIYTSSAPSEIHGTLGTLTLPSITDISSVTFFERATGTTHELGVARGDDVKGALNMREEALEFARIIQEGDAEAAERLEELSKRVLKVTEGARRGCGVVFGVEREGGRKWGEGV</sequence>
<gene>
    <name evidence="5" type="ORF">BDV95DRAFT_581843</name>
</gene>
<dbReference type="GO" id="GO:0000166">
    <property type="term" value="F:nucleotide binding"/>
    <property type="evidence" value="ECO:0007669"/>
    <property type="project" value="InterPro"/>
</dbReference>
<dbReference type="InterPro" id="IPR055170">
    <property type="entry name" value="GFO_IDH_MocA-like_dom"/>
</dbReference>
<dbReference type="Gene3D" id="3.40.50.720">
    <property type="entry name" value="NAD(P)-binding Rossmann-like Domain"/>
    <property type="match status" value="1"/>
</dbReference>
<keyword evidence="6" id="KW-1185">Reference proteome</keyword>
<feature type="domain" description="GFO/IDH/MocA-like oxidoreductase" evidence="4">
    <location>
        <begin position="144"/>
        <end position="230"/>
    </location>
</feature>
<dbReference type="OrthoDB" id="2129491at2759"/>
<evidence type="ECO:0000259" key="4">
    <source>
        <dbReference type="Pfam" id="PF22725"/>
    </source>
</evidence>
<dbReference type="SUPFAM" id="SSF55347">
    <property type="entry name" value="Glyceraldehyde-3-phosphate dehydrogenase-like, C-terminal domain"/>
    <property type="match status" value="1"/>
</dbReference>
<dbReference type="Pfam" id="PF22725">
    <property type="entry name" value="GFO_IDH_MocA_C3"/>
    <property type="match status" value="1"/>
</dbReference>
<proteinExistence type="inferred from homology"/>
<accession>A0A7C8M9Y6</accession>
<feature type="compositionally biased region" description="Basic and acidic residues" evidence="2">
    <location>
        <begin position="229"/>
        <end position="242"/>
    </location>
</feature>
<evidence type="ECO:0000313" key="6">
    <source>
        <dbReference type="Proteomes" id="UP000481861"/>
    </source>
</evidence>
<feature type="domain" description="Gfo/Idh/MocA-like oxidoreductase N-terminal" evidence="3">
    <location>
        <begin position="6"/>
        <end position="125"/>
    </location>
</feature>
<protein>
    <submittedName>
        <fullName evidence="5">Uncharacterized protein</fullName>
    </submittedName>
</protein>
<evidence type="ECO:0000256" key="2">
    <source>
        <dbReference type="SAM" id="MobiDB-lite"/>
    </source>
</evidence>